<dbReference type="EMBL" id="JAGQLF010000026">
    <property type="protein sequence ID" value="MCA9386928.1"/>
    <property type="molecule type" value="Genomic_DNA"/>
</dbReference>
<dbReference type="InterPro" id="IPR001787">
    <property type="entry name" value="Ribosomal_bL21"/>
</dbReference>
<evidence type="ECO:0000313" key="7">
    <source>
        <dbReference type="Proteomes" id="UP000714915"/>
    </source>
</evidence>
<dbReference type="NCBIfam" id="TIGR00061">
    <property type="entry name" value="L21"/>
    <property type="match status" value="1"/>
</dbReference>
<dbReference type="GO" id="GO:1990904">
    <property type="term" value="C:ribonucleoprotein complex"/>
    <property type="evidence" value="ECO:0007669"/>
    <property type="project" value="UniProtKB-KW"/>
</dbReference>
<keyword evidence="2 4" id="KW-0689">Ribosomal protein</keyword>
<dbReference type="Proteomes" id="UP000714915">
    <property type="component" value="Unassembled WGS sequence"/>
</dbReference>
<reference evidence="6" key="1">
    <citation type="submission" date="2020-04" db="EMBL/GenBank/DDBJ databases">
        <authorList>
            <person name="Zhang T."/>
        </authorList>
    </citation>
    <scope>NUCLEOTIDE SEQUENCE</scope>
    <source>
        <strain evidence="6">HKST-UBA09</strain>
    </source>
</reference>
<dbReference type="InterPro" id="IPR028909">
    <property type="entry name" value="bL21-like"/>
</dbReference>
<evidence type="ECO:0000313" key="6">
    <source>
        <dbReference type="EMBL" id="MCA9386928.1"/>
    </source>
</evidence>
<keyword evidence="4 5" id="KW-0699">rRNA-binding</keyword>
<evidence type="ECO:0000256" key="1">
    <source>
        <dbReference type="ARBA" id="ARBA00008563"/>
    </source>
</evidence>
<dbReference type="GO" id="GO:0003735">
    <property type="term" value="F:structural constituent of ribosome"/>
    <property type="evidence" value="ECO:0007669"/>
    <property type="project" value="InterPro"/>
</dbReference>
<dbReference type="SUPFAM" id="SSF141091">
    <property type="entry name" value="L21p-like"/>
    <property type="match status" value="1"/>
</dbReference>
<reference evidence="6" key="2">
    <citation type="journal article" date="2021" name="Microbiome">
        <title>Successional dynamics and alternative stable states in a saline activated sludge microbial community over 9 years.</title>
        <authorList>
            <person name="Wang Y."/>
            <person name="Ye J."/>
            <person name="Ju F."/>
            <person name="Liu L."/>
            <person name="Boyd J.A."/>
            <person name="Deng Y."/>
            <person name="Parks D.H."/>
            <person name="Jiang X."/>
            <person name="Yin X."/>
            <person name="Woodcroft B.J."/>
            <person name="Tyson G.W."/>
            <person name="Hugenholtz P."/>
            <person name="Polz M.F."/>
            <person name="Zhang T."/>
        </authorList>
    </citation>
    <scope>NUCLEOTIDE SEQUENCE</scope>
    <source>
        <strain evidence="6">HKST-UBA09</strain>
    </source>
</reference>
<dbReference type="Pfam" id="PF00829">
    <property type="entry name" value="Ribosomal_L21p"/>
    <property type="match status" value="1"/>
</dbReference>
<dbReference type="PANTHER" id="PTHR21349">
    <property type="entry name" value="50S RIBOSOMAL PROTEIN L21"/>
    <property type="match status" value="1"/>
</dbReference>
<evidence type="ECO:0000256" key="5">
    <source>
        <dbReference type="RuleBase" id="RU000562"/>
    </source>
</evidence>
<accession>A0A955LB52</accession>
<comment type="similarity">
    <text evidence="1 4 5">Belongs to the bacterial ribosomal protein bL21 family.</text>
</comment>
<organism evidence="6 7">
    <name type="scientific">Candidatus Dojkabacteria bacterium</name>
    <dbReference type="NCBI Taxonomy" id="2099670"/>
    <lineage>
        <taxon>Bacteria</taxon>
        <taxon>Candidatus Dojkabacteria</taxon>
    </lineage>
</organism>
<dbReference type="GO" id="GO:0005840">
    <property type="term" value="C:ribosome"/>
    <property type="evidence" value="ECO:0007669"/>
    <property type="project" value="UniProtKB-KW"/>
</dbReference>
<comment type="subunit">
    <text evidence="4">Part of the 50S ribosomal subunit. Contacts protein L20.</text>
</comment>
<dbReference type="GO" id="GO:0019843">
    <property type="term" value="F:rRNA binding"/>
    <property type="evidence" value="ECO:0007669"/>
    <property type="project" value="UniProtKB-UniRule"/>
</dbReference>
<evidence type="ECO:0000256" key="4">
    <source>
        <dbReference type="HAMAP-Rule" id="MF_01363"/>
    </source>
</evidence>
<comment type="function">
    <text evidence="4 5">This protein binds to 23S rRNA in the presence of protein L20.</text>
</comment>
<dbReference type="InterPro" id="IPR036164">
    <property type="entry name" value="bL21-like_sf"/>
</dbReference>
<name>A0A955LB52_9BACT</name>
<proteinExistence type="inferred from homology"/>
<dbReference type="GO" id="GO:0005737">
    <property type="term" value="C:cytoplasm"/>
    <property type="evidence" value="ECO:0007669"/>
    <property type="project" value="UniProtKB-ARBA"/>
</dbReference>
<keyword evidence="3 4" id="KW-0687">Ribonucleoprotein</keyword>
<evidence type="ECO:0000256" key="3">
    <source>
        <dbReference type="ARBA" id="ARBA00023274"/>
    </source>
</evidence>
<dbReference type="HAMAP" id="MF_01363">
    <property type="entry name" value="Ribosomal_bL21"/>
    <property type="match status" value="1"/>
</dbReference>
<dbReference type="GO" id="GO:0006412">
    <property type="term" value="P:translation"/>
    <property type="evidence" value="ECO:0007669"/>
    <property type="project" value="UniProtKB-UniRule"/>
</dbReference>
<dbReference type="PANTHER" id="PTHR21349:SF0">
    <property type="entry name" value="LARGE RIBOSOMAL SUBUNIT PROTEIN BL21M"/>
    <property type="match status" value="1"/>
</dbReference>
<evidence type="ECO:0000256" key="2">
    <source>
        <dbReference type="ARBA" id="ARBA00022980"/>
    </source>
</evidence>
<comment type="caution">
    <text evidence="6">The sequence shown here is derived from an EMBL/GenBank/DDBJ whole genome shotgun (WGS) entry which is preliminary data.</text>
</comment>
<gene>
    <name evidence="4 6" type="primary">rplU</name>
    <name evidence="6" type="ORF">KC669_02750</name>
</gene>
<keyword evidence="4 5" id="KW-0694">RNA-binding</keyword>
<dbReference type="AlphaFoldDB" id="A0A955LB52"/>
<protein>
    <recommendedName>
        <fullName evidence="4">Large ribosomal subunit protein bL21</fullName>
    </recommendedName>
</protein>
<sequence length="105" mass="11767">MKYAIIKIGPFQYTVEEGKEYSVPKFEAEAGKKFDSAEVLMVADDKSTSFGKPTVAGAKVTLNILEQAKGEKVTSKIYKAKSRYRKTRGHRKEVTKFVVDKISSK</sequence>